<dbReference type="CDD" id="cd05233">
    <property type="entry name" value="SDR_c"/>
    <property type="match status" value="1"/>
</dbReference>
<evidence type="ECO:0000256" key="2">
    <source>
        <dbReference type="ARBA" id="ARBA00022857"/>
    </source>
</evidence>
<dbReference type="GO" id="GO:0016491">
    <property type="term" value="F:oxidoreductase activity"/>
    <property type="evidence" value="ECO:0007669"/>
    <property type="project" value="UniProtKB-KW"/>
</dbReference>
<comment type="caution">
    <text evidence="4">The sequence shown here is derived from an EMBL/GenBank/DDBJ whole genome shotgun (WGS) entry which is preliminary data.</text>
</comment>
<dbReference type="Gene3D" id="3.40.50.720">
    <property type="entry name" value="NAD(P)-binding Rossmann-like Domain"/>
    <property type="match status" value="1"/>
</dbReference>
<sequence length="252" mass="26858">MTQQFSGRVILLTGAASGIGLATAHLLASRGANISIADANVEGLDKAEKEIRARWPGAGVLPYVVDVRDEESVKRWVETTKGYGEGGWRGECKSIGVKTIAEQDISEWDFIMDINLKGVMICMKHQLQHMSDNGSIVNASSIAGLQGRPRNAAYAASKHGVIGLTKSAAKEFGERGIRVNAVCPGMIDTPMSQAARIPVKDTKDEALSEAGRVALRRKGKADEVAELIVYLLSDGASYITGNAVSVDGGWQC</sequence>
<protein>
    <recommendedName>
        <fullName evidence="6">NAD(P)-binding protein</fullName>
    </recommendedName>
</protein>
<evidence type="ECO:0000313" key="4">
    <source>
        <dbReference type="EMBL" id="KAJ4351166.1"/>
    </source>
</evidence>
<dbReference type="PANTHER" id="PTHR24321:SF8">
    <property type="entry name" value="ESTRADIOL 17-BETA-DEHYDROGENASE 8-RELATED"/>
    <property type="match status" value="1"/>
</dbReference>
<dbReference type="AlphaFoldDB" id="A0A9W8XIA6"/>
<dbReference type="OrthoDB" id="1669814at2759"/>
<dbReference type="PROSITE" id="PS00061">
    <property type="entry name" value="ADH_SHORT"/>
    <property type="match status" value="1"/>
</dbReference>
<dbReference type="RefSeq" id="XP_056069522.1">
    <property type="nucleotide sequence ID" value="XM_056215275.1"/>
</dbReference>
<evidence type="ECO:0000313" key="5">
    <source>
        <dbReference type="Proteomes" id="UP001140513"/>
    </source>
</evidence>
<comment type="similarity">
    <text evidence="1">Belongs to the short-chain dehydrogenases/reductases (SDR) family.</text>
</comment>
<gene>
    <name evidence="4" type="ORF">N0V89_006505</name>
</gene>
<evidence type="ECO:0008006" key="6">
    <source>
        <dbReference type="Google" id="ProtNLM"/>
    </source>
</evidence>
<dbReference type="PANTHER" id="PTHR24321">
    <property type="entry name" value="DEHYDROGENASES, SHORT CHAIN"/>
    <property type="match status" value="1"/>
</dbReference>
<dbReference type="EMBL" id="JAPEUX010000005">
    <property type="protein sequence ID" value="KAJ4351166.1"/>
    <property type="molecule type" value="Genomic_DNA"/>
</dbReference>
<organism evidence="4 5">
    <name type="scientific">Didymosphaeria variabile</name>
    <dbReference type="NCBI Taxonomy" id="1932322"/>
    <lineage>
        <taxon>Eukaryota</taxon>
        <taxon>Fungi</taxon>
        <taxon>Dikarya</taxon>
        <taxon>Ascomycota</taxon>
        <taxon>Pezizomycotina</taxon>
        <taxon>Dothideomycetes</taxon>
        <taxon>Pleosporomycetidae</taxon>
        <taxon>Pleosporales</taxon>
        <taxon>Massarineae</taxon>
        <taxon>Didymosphaeriaceae</taxon>
        <taxon>Didymosphaeria</taxon>
    </lineage>
</organism>
<dbReference type="InterPro" id="IPR036291">
    <property type="entry name" value="NAD(P)-bd_dom_sf"/>
</dbReference>
<dbReference type="InterPro" id="IPR020904">
    <property type="entry name" value="Sc_DH/Rdtase_CS"/>
</dbReference>
<dbReference type="PRINTS" id="PR00081">
    <property type="entry name" value="GDHRDH"/>
</dbReference>
<keyword evidence="2" id="KW-0521">NADP</keyword>
<dbReference type="FunFam" id="3.40.50.720:FF:000084">
    <property type="entry name" value="Short-chain dehydrogenase reductase"/>
    <property type="match status" value="1"/>
</dbReference>
<dbReference type="PRINTS" id="PR00080">
    <property type="entry name" value="SDRFAMILY"/>
</dbReference>
<evidence type="ECO:0000256" key="3">
    <source>
        <dbReference type="ARBA" id="ARBA00023002"/>
    </source>
</evidence>
<keyword evidence="3" id="KW-0560">Oxidoreductase</keyword>
<dbReference type="GeneID" id="80910035"/>
<keyword evidence="5" id="KW-1185">Reference proteome</keyword>
<dbReference type="SUPFAM" id="SSF51735">
    <property type="entry name" value="NAD(P)-binding Rossmann-fold domains"/>
    <property type="match status" value="1"/>
</dbReference>
<dbReference type="InterPro" id="IPR002347">
    <property type="entry name" value="SDR_fam"/>
</dbReference>
<dbReference type="Proteomes" id="UP001140513">
    <property type="component" value="Unassembled WGS sequence"/>
</dbReference>
<name>A0A9W8XIA6_9PLEO</name>
<accession>A0A9W8XIA6</accession>
<evidence type="ECO:0000256" key="1">
    <source>
        <dbReference type="ARBA" id="ARBA00006484"/>
    </source>
</evidence>
<dbReference type="Pfam" id="PF13561">
    <property type="entry name" value="adh_short_C2"/>
    <property type="match status" value="1"/>
</dbReference>
<reference evidence="4" key="1">
    <citation type="submission" date="2022-10" db="EMBL/GenBank/DDBJ databases">
        <title>Tapping the CABI collections for fungal endophytes: first genome assemblies for Collariella, Neodidymelliopsis, Ascochyta clinopodiicola, Didymella pomorum, Didymosphaeria variabile, Neocosmospora piperis and Neocucurbitaria cava.</title>
        <authorList>
            <person name="Hill R."/>
        </authorList>
    </citation>
    <scope>NUCLEOTIDE SEQUENCE</scope>
    <source>
        <strain evidence="4">IMI 356815</strain>
    </source>
</reference>
<proteinExistence type="inferred from homology"/>